<feature type="compositionally biased region" description="Polar residues" evidence="1">
    <location>
        <begin position="63"/>
        <end position="80"/>
    </location>
</feature>
<evidence type="ECO:0008006" key="4">
    <source>
        <dbReference type="Google" id="ProtNLM"/>
    </source>
</evidence>
<dbReference type="EMBL" id="VDEP01000076">
    <property type="protein sequence ID" value="KAA1132776.1"/>
    <property type="molecule type" value="Genomic_DNA"/>
</dbReference>
<feature type="region of interest" description="Disordered" evidence="1">
    <location>
        <begin position="531"/>
        <end position="550"/>
    </location>
</feature>
<reference evidence="2 3" key="1">
    <citation type="submission" date="2019-05" db="EMBL/GenBank/DDBJ databases">
        <title>Emergence of the Ug99 lineage of the wheat stem rust pathogen through somatic hybridization.</title>
        <authorList>
            <person name="Li F."/>
            <person name="Upadhyaya N.M."/>
            <person name="Sperschneider J."/>
            <person name="Matny O."/>
            <person name="Nguyen-Phuc H."/>
            <person name="Mago R."/>
            <person name="Raley C."/>
            <person name="Miller M.E."/>
            <person name="Silverstein K.A.T."/>
            <person name="Henningsen E."/>
            <person name="Hirsch C.D."/>
            <person name="Visser B."/>
            <person name="Pretorius Z.A."/>
            <person name="Steffenson B.J."/>
            <person name="Schwessinger B."/>
            <person name="Dodds P.N."/>
            <person name="Figueroa M."/>
        </authorList>
    </citation>
    <scope>NUCLEOTIDE SEQUENCE [LARGE SCALE GENOMIC DNA]</scope>
    <source>
        <strain evidence="2 3">Ug99</strain>
    </source>
</reference>
<feature type="region of interest" description="Disordered" evidence="1">
    <location>
        <begin position="424"/>
        <end position="445"/>
    </location>
</feature>
<comment type="caution">
    <text evidence="2">The sequence shown here is derived from an EMBL/GenBank/DDBJ whole genome shotgun (WGS) entry which is preliminary data.</text>
</comment>
<evidence type="ECO:0000313" key="2">
    <source>
        <dbReference type="EMBL" id="KAA1132776.1"/>
    </source>
</evidence>
<accession>A0A5B0S3P5</accession>
<proteinExistence type="predicted"/>
<evidence type="ECO:0000256" key="1">
    <source>
        <dbReference type="SAM" id="MobiDB-lite"/>
    </source>
</evidence>
<name>A0A5B0S3P5_PUCGR</name>
<dbReference type="Proteomes" id="UP000325313">
    <property type="component" value="Unassembled WGS sequence"/>
</dbReference>
<feature type="region of interest" description="Disordered" evidence="1">
    <location>
        <begin position="367"/>
        <end position="392"/>
    </location>
</feature>
<organism evidence="2 3">
    <name type="scientific">Puccinia graminis f. sp. tritici</name>
    <dbReference type="NCBI Taxonomy" id="56615"/>
    <lineage>
        <taxon>Eukaryota</taxon>
        <taxon>Fungi</taxon>
        <taxon>Dikarya</taxon>
        <taxon>Basidiomycota</taxon>
        <taxon>Pucciniomycotina</taxon>
        <taxon>Pucciniomycetes</taxon>
        <taxon>Pucciniales</taxon>
        <taxon>Pucciniaceae</taxon>
        <taxon>Puccinia</taxon>
    </lineage>
</organism>
<evidence type="ECO:0000313" key="3">
    <source>
        <dbReference type="Proteomes" id="UP000325313"/>
    </source>
</evidence>
<dbReference type="AlphaFoldDB" id="A0A5B0S3P5"/>
<feature type="compositionally biased region" description="Polar residues" evidence="1">
    <location>
        <begin position="88"/>
        <end position="97"/>
    </location>
</feature>
<protein>
    <recommendedName>
        <fullName evidence="4">Retrotransposon gag domain-containing protein</fullName>
    </recommendedName>
</protein>
<sequence>MNTRSNDGPLLPKTDPNLIIRKANAERCKAKLLASIEARAAKIKEASVARTLKKASHQLSSLLESPTTGHHLHPSTSNLAMTPGMSGIQETMSTPTGSHKKESEALGKRKVTGSSTASPGVKTEAKEPLTVDNVPLDQFMRFVMKAQVNAEADQAAAAKRFEVLEQAFLKLSAKTGQSTQTTSARPGRIDLQRFKTLDGPIFKGLFRDVEPFVQWVHGVQIFFLSKDISHSDDRIRVVGGLIEETNMLAFYANEAEKFIGKPWSDFKDQMFTFVLPPQWRTDLKKQIQQLAMKGSEKFVEYSTRARTLQSMHNFDKPTISDFELAQFVTFGTSDALQGKISDFELLERTPFDYSLFEKKASGYHNTLIGPSHGHSPRVTKTEIPDKPPNTTGHLNREEFIWRIHAYLDLQCLCHFCKKTCGSAPGQAPSTAGKPTHPPAGRPSHTTAAVSAITEEELYSALDEAAVSAIQVMDDELELAKTEKALNKTLSEQTRVSSVSKASSNFFPKLDQAAVAALADLDEHLATLNRSGSGESLVEESTHVANQPPLP</sequence>
<feature type="region of interest" description="Disordered" evidence="1">
    <location>
        <begin position="63"/>
        <end position="128"/>
    </location>
</feature>
<gene>
    <name evidence="2" type="ORF">PGTUg99_011296</name>
</gene>